<dbReference type="KEGG" id="taut:V4D30_06590"/>
<feature type="transmembrane region" description="Helical" evidence="1">
    <location>
        <begin position="128"/>
        <end position="149"/>
    </location>
</feature>
<evidence type="ECO:0000313" key="2">
    <source>
        <dbReference type="EMBL" id="XCH46002.1"/>
    </source>
</evidence>
<gene>
    <name evidence="2" type="ORF">V4D30_06590</name>
</gene>
<keyword evidence="1" id="KW-1133">Transmembrane helix</keyword>
<dbReference type="EMBL" id="CP144373">
    <property type="protein sequence ID" value="XCH46002.1"/>
    <property type="molecule type" value="Genomic_DNA"/>
</dbReference>
<organism evidence="2">
    <name type="scientific">Thermodesulfovibrio autotrophicus</name>
    <dbReference type="NCBI Taxonomy" id="3118333"/>
    <lineage>
        <taxon>Bacteria</taxon>
        <taxon>Pseudomonadati</taxon>
        <taxon>Nitrospirota</taxon>
        <taxon>Thermodesulfovibrionia</taxon>
        <taxon>Thermodesulfovibrionales</taxon>
        <taxon>Thermodesulfovibrionaceae</taxon>
        <taxon>Thermodesulfovibrio</taxon>
    </lineage>
</organism>
<sequence>MDVKNLIPYPESLPAPAQIFIFLEQLFFLIHIVLVNSILGLSLITIYKAFKSSESMERDKSIAKQIPILFAFAINMAIPALLFIQVVFGHLFYTSSVIIGTFWIMIIPLLVIAYYSSYFHYKKFKNSGLAKSSLLIVIFIMFYIAFILVNNLSLMEEPEQWKKYFENRTGTILMWNTLSIYPRYLHFIIGSIAIGGLFYSLYYKFRKDMEQKLQNLKIKEGLKIFSYATMFQIFAGILFLLSLPERVLLNFIGGDFLATIVFVSGIIFAIIALFSGLKEKLSATAFFLFLTLIAMIINRYHLRIFQLGENFRIAEFKVMPQWDVFVIFLLILVAGIAVILYMLRVAFFREGKV</sequence>
<feature type="transmembrane region" description="Helical" evidence="1">
    <location>
        <begin position="97"/>
        <end position="116"/>
    </location>
</feature>
<feature type="transmembrane region" description="Helical" evidence="1">
    <location>
        <begin position="256"/>
        <end position="274"/>
    </location>
</feature>
<feature type="transmembrane region" description="Helical" evidence="1">
    <location>
        <begin position="281"/>
        <end position="302"/>
    </location>
</feature>
<name>A0AAU8GWP3_9BACT</name>
<keyword evidence="1" id="KW-0472">Membrane</keyword>
<accession>A0AAU8GWP3</accession>
<reference evidence="2" key="1">
    <citation type="submission" date="2024-01" db="EMBL/GenBank/DDBJ databases">
        <title>The first autotrophic representatives of the genus Thermodesulfovibrio.</title>
        <authorList>
            <person name="Maltseva A.I."/>
            <person name="Elcheninov A.G."/>
            <person name="Kublanov I.V."/>
            <person name="Lebedinsky A.V."/>
            <person name="Frolov E.N."/>
        </authorList>
    </citation>
    <scope>NUCLEOTIDE SEQUENCE</scope>
    <source>
        <strain evidence="2">3907-1M</strain>
    </source>
</reference>
<keyword evidence="1" id="KW-0812">Transmembrane</keyword>
<feature type="transmembrane region" description="Helical" evidence="1">
    <location>
        <begin position="224"/>
        <end position="244"/>
    </location>
</feature>
<feature type="transmembrane region" description="Helical" evidence="1">
    <location>
        <begin position="20"/>
        <end position="47"/>
    </location>
</feature>
<feature type="transmembrane region" description="Helical" evidence="1">
    <location>
        <begin position="322"/>
        <end position="343"/>
    </location>
</feature>
<protein>
    <submittedName>
        <fullName evidence="2">Uncharacterized protein</fullName>
    </submittedName>
</protein>
<evidence type="ECO:0000256" key="1">
    <source>
        <dbReference type="SAM" id="Phobius"/>
    </source>
</evidence>
<proteinExistence type="predicted"/>
<dbReference type="AlphaFoldDB" id="A0AAU8GWP3"/>
<feature type="transmembrane region" description="Helical" evidence="1">
    <location>
        <begin position="68"/>
        <end position="91"/>
    </location>
</feature>
<feature type="transmembrane region" description="Helical" evidence="1">
    <location>
        <begin position="184"/>
        <end position="203"/>
    </location>
</feature>
<dbReference type="RefSeq" id="WP_353683543.1">
    <property type="nucleotide sequence ID" value="NZ_CP144373.1"/>
</dbReference>